<evidence type="ECO:0000256" key="1">
    <source>
        <dbReference type="SAM" id="MobiDB-lite"/>
    </source>
</evidence>
<feature type="compositionally biased region" description="Polar residues" evidence="1">
    <location>
        <begin position="80"/>
        <end position="92"/>
    </location>
</feature>
<feature type="non-terminal residue" evidence="2">
    <location>
        <position position="1"/>
    </location>
</feature>
<comment type="caution">
    <text evidence="2">The sequence shown here is derived from an EMBL/GenBank/DDBJ whole genome shotgun (WGS) entry which is preliminary data.</text>
</comment>
<feature type="region of interest" description="Disordered" evidence="1">
    <location>
        <begin position="1"/>
        <end position="104"/>
    </location>
</feature>
<reference evidence="2" key="1">
    <citation type="journal article" date="2019" name="Sci. Rep.">
        <title>Draft genome of Tanacetum cinerariifolium, the natural source of mosquito coil.</title>
        <authorList>
            <person name="Yamashiro T."/>
            <person name="Shiraishi A."/>
            <person name="Satake H."/>
            <person name="Nakayama K."/>
        </authorList>
    </citation>
    <scope>NUCLEOTIDE SEQUENCE</scope>
</reference>
<gene>
    <name evidence="2" type="ORF">Tci_924891</name>
</gene>
<protein>
    <submittedName>
        <fullName evidence="2">Uncharacterized protein</fullName>
    </submittedName>
</protein>
<feature type="compositionally biased region" description="Low complexity" evidence="1">
    <location>
        <begin position="51"/>
        <end position="65"/>
    </location>
</feature>
<evidence type="ECO:0000313" key="2">
    <source>
        <dbReference type="EMBL" id="GFD52922.1"/>
    </source>
</evidence>
<accession>A0A699WYQ9</accession>
<dbReference type="EMBL" id="BKCJ011787971">
    <property type="protein sequence ID" value="GFD52922.1"/>
    <property type="molecule type" value="Genomic_DNA"/>
</dbReference>
<organism evidence="2">
    <name type="scientific">Tanacetum cinerariifolium</name>
    <name type="common">Dalmatian daisy</name>
    <name type="synonym">Chrysanthemum cinerariifolium</name>
    <dbReference type="NCBI Taxonomy" id="118510"/>
    <lineage>
        <taxon>Eukaryota</taxon>
        <taxon>Viridiplantae</taxon>
        <taxon>Streptophyta</taxon>
        <taxon>Embryophyta</taxon>
        <taxon>Tracheophyta</taxon>
        <taxon>Spermatophyta</taxon>
        <taxon>Magnoliopsida</taxon>
        <taxon>eudicotyledons</taxon>
        <taxon>Gunneridae</taxon>
        <taxon>Pentapetalae</taxon>
        <taxon>asterids</taxon>
        <taxon>campanulids</taxon>
        <taxon>Asterales</taxon>
        <taxon>Asteraceae</taxon>
        <taxon>Asteroideae</taxon>
        <taxon>Anthemideae</taxon>
        <taxon>Anthemidinae</taxon>
        <taxon>Tanacetum</taxon>
    </lineage>
</organism>
<dbReference type="AlphaFoldDB" id="A0A699WYQ9"/>
<sequence>VREPTPVREPTLMRKPTPSPMREPTLFREPIPDSPRPLSPLFYPRSEEVGPTTSTRPSSPTRQTSFQEDISEGGVDFVSSPKSNEAPQTPTKTAVGGAEDSAAL</sequence>
<proteinExistence type="predicted"/>
<feature type="non-terminal residue" evidence="2">
    <location>
        <position position="104"/>
    </location>
</feature>
<name>A0A699WYQ9_TANCI</name>